<dbReference type="InterPro" id="IPR038081">
    <property type="entry name" value="CalX-like_sf"/>
</dbReference>
<evidence type="ECO:0000313" key="2">
    <source>
        <dbReference type="Proteomes" id="UP000738431"/>
    </source>
</evidence>
<reference evidence="1 2" key="1">
    <citation type="submission" date="2021-08" db="EMBL/GenBank/DDBJ databases">
        <authorList>
            <person name="Zhang D."/>
            <person name="Zhang A."/>
            <person name="Wang L."/>
        </authorList>
    </citation>
    <scope>NUCLEOTIDE SEQUENCE [LARGE SCALE GENOMIC DNA]</scope>
    <source>
        <strain evidence="1 2">WL0086</strain>
    </source>
</reference>
<dbReference type="PROSITE" id="PS00018">
    <property type="entry name" value="EF_HAND_1"/>
    <property type="match status" value="1"/>
</dbReference>
<organism evidence="1 2">
    <name type="scientific">Actomonas aquatica</name>
    <dbReference type="NCBI Taxonomy" id="2866162"/>
    <lineage>
        <taxon>Bacteria</taxon>
        <taxon>Pseudomonadati</taxon>
        <taxon>Verrucomicrobiota</taxon>
        <taxon>Opitutia</taxon>
        <taxon>Opitutales</taxon>
        <taxon>Opitutaceae</taxon>
        <taxon>Actomonas</taxon>
    </lineage>
</organism>
<gene>
    <name evidence="1" type="ORF">K1X11_005270</name>
</gene>
<dbReference type="Proteomes" id="UP000738431">
    <property type="component" value="Chromosome"/>
</dbReference>
<dbReference type="RefSeq" id="WP_221031901.1">
    <property type="nucleotide sequence ID" value="NZ_CP139781.1"/>
</dbReference>
<name>A0ABZ1CBP0_9BACT</name>
<dbReference type="Gene3D" id="2.60.40.2030">
    <property type="match status" value="1"/>
</dbReference>
<dbReference type="InterPro" id="IPR018247">
    <property type="entry name" value="EF_Hand_1_Ca_BS"/>
</dbReference>
<dbReference type="SUPFAM" id="SSF141072">
    <property type="entry name" value="CalX-like"/>
    <property type="match status" value="1"/>
</dbReference>
<evidence type="ECO:0000313" key="1">
    <source>
        <dbReference type="EMBL" id="WRQ88805.1"/>
    </source>
</evidence>
<keyword evidence="2" id="KW-1185">Reference proteome</keyword>
<dbReference type="EMBL" id="CP139781">
    <property type="protein sequence ID" value="WRQ88805.1"/>
    <property type="molecule type" value="Genomic_DNA"/>
</dbReference>
<reference evidence="1 2" key="2">
    <citation type="submission" date="2023-12" db="EMBL/GenBank/DDBJ databases">
        <title>Description of an unclassified Opitutus bacterium of Verrucomicrobiota.</title>
        <authorList>
            <person name="Zhang D.-F."/>
        </authorList>
    </citation>
    <scope>NUCLEOTIDE SEQUENCE [LARGE SCALE GENOMIC DNA]</scope>
    <source>
        <strain evidence="1 2">WL0086</strain>
    </source>
</reference>
<protein>
    <submittedName>
        <fullName evidence="1">Carboxypeptidase-like regulatory domain-containing protein</fullName>
    </submittedName>
</protein>
<proteinExistence type="predicted"/>
<sequence length="2357" mass="252177">MFAYALYKGGLVVSSPLRNGLLTSLAFLVLAPVLSADRLRGQLRHEFLDNIPVAGARIELADATDPTQTDVVESDALGYFVSTAFYAGDEVNVTATHPAYQQETPTVTLASDDHFESILMTPLGEVTTDYHNIIIQVAGAVAQLPLAGVPVEITRWSADNTLLSTDQVETDAKGVAVLRGARSGFYEFKLNDSSLPDTDRRARYEDYATPLLQRVEITQDHFMNVFLKPLEQDLKVRVTGYDFVKKEGDAPLENVLVEIRGLDPADHDIEVLHPRSDFTVLFDAGTAGGSGSGSSVDPTLFYLQNGEVVFQGLPPVAYEVKVSRFGYITQRILLEPDSVTGLLPNSYDVPLEVSLPAEGHAVDILVDFPHHVSATFDQNGLFAGSGVTGLGLKVRVVGIEGTNTDGLSYEAYTGQNLNGETYAPFYEPFLSGRYRVFVDGLSGETNFEYNETFDYYSPVGYDYDLASTGATIIEVPVGRTETTPEFHRFTVDLETPLVPIRGQLLAAESIEPDSRQPIFRPYTDQTIELVPGPAERNLADPSAAAVTVTTDAQGYFGAELLPGLYGIRLPGMDDYFGDEVIVHVGEATRPNNANRTTTYEWPLAEAFPEVPGAVSLQAHSYFELNGLPIHAGRDQFLELRVRREHYIIEAYGTENTDFNRKVVAVTGTGFPIEADYSPTLANQTTITLLGADGDVTTTIEPEPPGSFYNPLYARWDNLAPGDYTGVTATIPGHDFSAEYFGAKTLFDWPTPGSAPDLTQAALFDVVNFPNNEFPWEPLTPVQTGGFEIVMTPYEAATYSVYQWEERTVDGETVGEYVFQYDTSEGFMTETTVAPGYFGGYPSLGGPVTAIWSNGLDDQGNSYRVRLTPGGRLNLEGPSATPETAMPSLSYTLLIDGVAATDSATAINDVEYTLSNSGTTILTGTPLPGLTESPNVYKASSDNYSEQYQSSIRVLTDAASPTLGITVGLEPGMEVTATLRDQTPTGLSQTPIDIPAANLPVQIRNRYGRLLATETTDAEGKVTFNALPGYADYFLTVDAPGFTPVRRRLAAADATLSESLDTAATHDVTQDVVLLPRPTLHTTGVPHDRWGMFLPTVSRSGDVNAEDGIKTFDFFAAADALTTTWKVEVTPYQLNLTLPGFDNGLGTTPADDTLTGPDPIVAAYLIDERRFQKDGFSGGTDPLEGEELFAIPADDEPTDLAAIVKATTQIQSEQDGSFVSTSQQRRVFVDPADSIKIDATSGRTVVTGKMPLWDLPPGEFDPVIVLQTQRGAFLAYDVAYTGDDAPKRLRGPELPPWFANLLDLLGIASGIAGTQGRVQEALKDYVPEDKFIPLPDFSMTITVDKDDPEKEEGYLKYALKLGMSEEVGQESKAAGLLSYGPGFLGVKLEASAELATNGRENTTAFTLAASASKESLIDEDYGTKIAPIGGSKVSFEDPRGGVSTTASTNYPGGDDADPLKFQLTATAGAGVAAKVSANLNQYARPIPYAGPVIGILGDTGIASLDAAILGRIAASQTYTIKTEFPRSRKVSTRPRDEAVPRSSFLGETVTAETEFCLGVGFGTELTLSSQIGTQNFNVFSGNAKIAFDVGGGGCGVSDKLGTMEMKLNPLGGWPLITEISGEVSVKAEASAGAGLAQMKGEWTLAKADFKVQFGTETVVTHYPVQAVYSLSGDVAAGEGLFVDAGPEIVGGLAPAATFNVNGDLTDSFAFTTFDETSGQFVLRIAGRTGEHSWSDPLDIALAPQIGASTSLVLGDGRTLIVYATLVDGHDPYDPYADHQIFSRLIETDGTVGPQTSVAYLNNPVTQLALAQSGSRVELHTKAPATDGSQHYWQMFLTPFDPTTATWDSTQFRVNESEDFALSLTSGGPSGADEILLHWVTTSGTWKWLRSTDSTPQTVTGTFAAPPASWATASFYELVAPATDGRLLRFGQTALTGAPSERDTPLTTGRSTVEVGLTQQSVTAEGGYLLAWVEQVGSHRELFYLTYAPDGTPTIDPTPVTANTVGRYSDLRLTRQNATAAYIFARFDHNDVHNLRTFEIDLLDGLADNDADADGLPDPAELLIIDADTTDGIELIDQVLAGDDFDSDGFTNGEEILAGSDPANPFSTPAPPGPPVVSLVAIDAVAGEGLSGTASFTVQRTENLLADLPISLTYSGTSLLDTDYSTSPSAPTLAAGSASTEVTLTPLADDLAEGPETITVTLDPSADYELGTTTSLTLNLADLPIQQWRLDQFGAEANTTAAAATSDADGDGIINLLEYVFFLDPVSPDGPGGLELALAPLDGTTYLEIHYTRNPAATDVIATLEGSADLTTFTEVATEFTEVSTTTNPDGSETVVLRSTAPFQDLTARFFRLQLELMP</sequence>
<accession>A0ABZ1CBP0</accession>